<protein>
    <submittedName>
        <fullName evidence="1">3178_t:CDS:1</fullName>
    </submittedName>
</protein>
<comment type="caution">
    <text evidence="1">The sequence shown here is derived from an EMBL/GenBank/DDBJ whole genome shotgun (WGS) entry which is preliminary data.</text>
</comment>
<evidence type="ECO:0000313" key="1">
    <source>
        <dbReference type="EMBL" id="CAG8568617.1"/>
    </source>
</evidence>
<dbReference type="Proteomes" id="UP000789920">
    <property type="component" value="Unassembled WGS sequence"/>
</dbReference>
<accession>A0ACA9M6D5</accession>
<keyword evidence="2" id="KW-1185">Reference proteome</keyword>
<name>A0ACA9M6D5_9GLOM</name>
<dbReference type="EMBL" id="CAJVQC010006590">
    <property type="protein sequence ID" value="CAG8568617.1"/>
    <property type="molecule type" value="Genomic_DNA"/>
</dbReference>
<reference evidence="1" key="1">
    <citation type="submission" date="2021-06" db="EMBL/GenBank/DDBJ databases">
        <authorList>
            <person name="Kallberg Y."/>
            <person name="Tangrot J."/>
            <person name="Rosling A."/>
        </authorList>
    </citation>
    <scope>NUCLEOTIDE SEQUENCE</scope>
    <source>
        <strain evidence="1">MA461A</strain>
    </source>
</reference>
<gene>
    <name evidence="1" type="ORF">RPERSI_LOCUS4661</name>
</gene>
<organism evidence="1 2">
    <name type="scientific">Racocetra persica</name>
    <dbReference type="NCBI Taxonomy" id="160502"/>
    <lineage>
        <taxon>Eukaryota</taxon>
        <taxon>Fungi</taxon>
        <taxon>Fungi incertae sedis</taxon>
        <taxon>Mucoromycota</taxon>
        <taxon>Glomeromycotina</taxon>
        <taxon>Glomeromycetes</taxon>
        <taxon>Diversisporales</taxon>
        <taxon>Gigasporaceae</taxon>
        <taxon>Racocetra</taxon>
    </lineage>
</organism>
<proteinExistence type="predicted"/>
<sequence length="181" mass="20962">MVSPYRMANNNGSVPSNSPRRLIFSYIYSEQLNITADDQGFNYCYTIKERNNILNTDVDNDFKASIDQKKSHCRLQKVTFTFVPSRNRNDNYRTVIYNGSVNEVPTEKAKLNALNYCYETRNGGISQRTANVERDFRRSNTLCNQERTYVLYSSSDTAVEGLVGILKIDYFFEYFNRNAVS</sequence>
<evidence type="ECO:0000313" key="2">
    <source>
        <dbReference type="Proteomes" id="UP000789920"/>
    </source>
</evidence>